<accession>M8BS87</accession>
<reference evidence="1" key="1">
    <citation type="submission" date="2015-06" db="UniProtKB">
        <authorList>
            <consortium name="EnsemblPlants"/>
        </authorList>
    </citation>
    <scope>IDENTIFICATION</scope>
</reference>
<dbReference type="AlphaFoldDB" id="M8BS87"/>
<proteinExistence type="predicted"/>
<evidence type="ECO:0008006" key="2">
    <source>
        <dbReference type="Google" id="ProtNLM"/>
    </source>
</evidence>
<evidence type="ECO:0000313" key="1">
    <source>
        <dbReference type="EnsemblPlants" id="EMT05817"/>
    </source>
</evidence>
<organism evidence="1">
    <name type="scientific">Aegilops tauschii</name>
    <name type="common">Tausch's goatgrass</name>
    <name type="synonym">Aegilops squarrosa</name>
    <dbReference type="NCBI Taxonomy" id="37682"/>
    <lineage>
        <taxon>Eukaryota</taxon>
        <taxon>Viridiplantae</taxon>
        <taxon>Streptophyta</taxon>
        <taxon>Embryophyta</taxon>
        <taxon>Tracheophyta</taxon>
        <taxon>Spermatophyta</taxon>
        <taxon>Magnoliopsida</taxon>
        <taxon>Liliopsida</taxon>
        <taxon>Poales</taxon>
        <taxon>Poaceae</taxon>
        <taxon>BOP clade</taxon>
        <taxon>Pooideae</taxon>
        <taxon>Triticodae</taxon>
        <taxon>Triticeae</taxon>
        <taxon>Triticinae</taxon>
        <taxon>Aegilops</taxon>
    </lineage>
</organism>
<dbReference type="EnsemblPlants" id="EMT05817">
    <property type="protein sequence ID" value="EMT05817"/>
    <property type="gene ID" value="F775_04229"/>
</dbReference>
<protein>
    <recommendedName>
        <fullName evidence="2">FBD domain-containing protein</fullName>
    </recommendedName>
</protein>
<name>M8BS87_AEGTA</name>
<sequence length="198" mass="23457">MALEESRHETVHTWCPSDEEKLTVQKLREALKLREVWIRLLIDRPIDQAFKAHPAFPNLRYLQLNGRALHNDPGHVIIASINTILKQAPNLEHLTLFFEPPPPETHHKGRHQHYFRDRKRVELHDAHHLHHLHHNQYNSLDNALRASVSIAPCRRSRLRRINLVHYQGGRAQRMIALFLLRNALLFEKLYYEFAQGRM</sequence>